<keyword evidence="2" id="KW-0813">Transport</keyword>
<keyword evidence="9" id="KW-1185">Reference proteome</keyword>
<evidence type="ECO:0000256" key="7">
    <source>
        <dbReference type="ARBA" id="ARBA00023136"/>
    </source>
</evidence>
<keyword evidence="7" id="KW-0472">Membrane</keyword>
<dbReference type="PANTHER" id="PTHR13094:SF1">
    <property type="entry name" value="NADH DEHYDROGENASE [UBIQUINONE] 1 BETA SUBCOMPLEX SUBUNIT 10"/>
    <property type="match status" value="1"/>
</dbReference>
<evidence type="ECO:0000256" key="5">
    <source>
        <dbReference type="ARBA" id="ARBA00022982"/>
    </source>
</evidence>
<evidence type="ECO:0000313" key="8">
    <source>
        <dbReference type="EMBL" id="KAF7312101.1"/>
    </source>
</evidence>
<dbReference type="PANTHER" id="PTHR13094">
    <property type="entry name" value="NADH-UBIQUINONE OXIDOREDUCTASE PDSW SUBUNIT"/>
    <property type="match status" value="1"/>
</dbReference>
<evidence type="ECO:0000256" key="1">
    <source>
        <dbReference type="ARBA" id="ARBA00004443"/>
    </source>
</evidence>
<evidence type="ECO:0000256" key="3">
    <source>
        <dbReference type="ARBA" id="ARBA00022660"/>
    </source>
</evidence>
<proteinExistence type="predicted"/>
<keyword evidence="6" id="KW-0496">Mitochondrion</keyword>
<comment type="caution">
    <text evidence="8">The sequence shown here is derived from an EMBL/GenBank/DDBJ whole genome shotgun (WGS) entry which is preliminary data.</text>
</comment>
<dbReference type="InterPro" id="IPR039993">
    <property type="entry name" value="NDUFB10"/>
</dbReference>
<evidence type="ECO:0000256" key="4">
    <source>
        <dbReference type="ARBA" id="ARBA00022792"/>
    </source>
</evidence>
<dbReference type="AlphaFoldDB" id="A0A8H6T8D6"/>
<comment type="subcellular location">
    <subcellularLocation>
        <location evidence="1">Mitochondrion inner membrane</location>
        <topology evidence="1">Peripheral membrane protein</topology>
        <orientation evidence="1">Matrix side</orientation>
    </subcellularLocation>
</comment>
<evidence type="ECO:0000256" key="2">
    <source>
        <dbReference type="ARBA" id="ARBA00022448"/>
    </source>
</evidence>
<reference evidence="8" key="1">
    <citation type="submission" date="2020-05" db="EMBL/GenBank/DDBJ databases">
        <title>Mycena genomes resolve the evolution of fungal bioluminescence.</title>
        <authorList>
            <person name="Tsai I.J."/>
        </authorList>
    </citation>
    <scope>NUCLEOTIDE SEQUENCE</scope>
    <source>
        <strain evidence="8">171206Taipei</strain>
    </source>
</reference>
<sequence>MSTVQDATKELYRKRIEAREDHIRESWVKAMEVQLVREELEKCRKGEGPNALENCKWLAEKYSQMLQDNKLKGYKIIET</sequence>
<keyword evidence="3" id="KW-0679">Respiratory chain</keyword>
<dbReference type="GO" id="GO:0005743">
    <property type="term" value="C:mitochondrial inner membrane"/>
    <property type="evidence" value="ECO:0007669"/>
    <property type="project" value="UniProtKB-SubCell"/>
</dbReference>
<keyword evidence="5" id="KW-0249">Electron transport</keyword>
<name>A0A8H6T8D6_9AGAR</name>
<evidence type="ECO:0008006" key="10">
    <source>
        <dbReference type="Google" id="ProtNLM"/>
    </source>
</evidence>
<organism evidence="8 9">
    <name type="scientific">Mycena indigotica</name>
    <dbReference type="NCBI Taxonomy" id="2126181"/>
    <lineage>
        <taxon>Eukaryota</taxon>
        <taxon>Fungi</taxon>
        <taxon>Dikarya</taxon>
        <taxon>Basidiomycota</taxon>
        <taxon>Agaricomycotina</taxon>
        <taxon>Agaricomycetes</taxon>
        <taxon>Agaricomycetidae</taxon>
        <taxon>Agaricales</taxon>
        <taxon>Marasmiineae</taxon>
        <taxon>Mycenaceae</taxon>
        <taxon>Mycena</taxon>
    </lineage>
</organism>
<evidence type="ECO:0000256" key="6">
    <source>
        <dbReference type="ARBA" id="ARBA00023128"/>
    </source>
</evidence>
<accession>A0A8H6T8D6</accession>
<dbReference type="RefSeq" id="XP_037224209.1">
    <property type="nucleotide sequence ID" value="XM_037359114.1"/>
</dbReference>
<dbReference type="GeneID" id="59341630"/>
<dbReference type="Proteomes" id="UP000636479">
    <property type="component" value="Unassembled WGS sequence"/>
</dbReference>
<gene>
    <name evidence="8" type="ORF">MIND_00222400</name>
</gene>
<evidence type="ECO:0000313" key="9">
    <source>
        <dbReference type="Proteomes" id="UP000636479"/>
    </source>
</evidence>
<dbReference type="EMBL" id="JACAZF010000002">
    <property type="protein sequence ID" value="KAF7312101.1"/>
    <property type="molecule type" value="Genomic_DNA"/>
</dbReference>
<keyword evidence="4" id="KW-0999">Mitochondrion inner membrane</keyword>
<dbReference type="OrthoDB" id="10252718at2759"/>
<protein>
    <recommendedName>
        <fullName evidence="10">NADH-ubiquinone oxidoreductase 12 kDa subunit</fullName>
    </recommendedName>
</protein>